<feature type="transmembrane region" description="Helical" evidence="6">
    <location>
        <begin position="63"/>
        <end position="81"/>
    </location>
</feature>
<dbReference type="PANTHER" id="PTHR30086">
    <property type="entry name" value="ARGININE EXPORTER PROTEIN ARGO"/>
    <property type="match status" value="1"/>
</dbReference>
<feature type="transmembrane region" description="Helical" evidence="6">
    <location>
        <begin position="117"/>
        <end position="135"/>
    </location>
</feature>
<evidence type="ECO:0000313" key="8">
    <source>
        <dbReference type="Proteomes" id="UP000315901"/>
    </source>
</evidence>
<feature type="transmembrane region" description="Helical" evidence="6">
    <location>
        <begin position="174"/>
        <end position="192"/>
    </location>
</feature>
<dbReference type="Pfam" id="PF01810">
    <property type="entry name" value="LysE"/>
    <property type="match status" value="1"/>
</dbReference>
<comment type="subcellular location">
    <subcellularLocation>
        <location evidence="1">Cell membrane</location>
        <topology evidence="1">Multi-pass membrane protein</topology>
    </subcellularLocation>
</comment>
<dbReference type="GO" id="GO:0015171">
    <property type="term" value="F:amino acid transmembrane transporter activity"/>
    <property type="evidence" value="ECO:0007669"/>
    <property type="project" value="TreeGrafter"/>
</dbReference>
<dbReference type="AlphaFoldDB" id="A0A501WVB3"/>
<accession>A0A501WVB3</accession>
<gene>
    <name evidence="7" type="ORF">FJM67_06740</name>
</gene>
<keyword evidence="5 6" id="KW-0472">Membrane</keyword>
<dbReference type="EMBL" id="VFRR01000010">
    <property type="protein sequence ID" value="TPE53348.1"/>
    <property type="molecule type" value="Genomic_DNA"/>
</dbReference>
<reference evidence="7 8" key="1">
    <citation type="submission" date="2019-06" db="EMBL/GenBank/DDBJ databases">
        <title>A novel bacterium of genus Marinomonas, isolated from coastal sand.</title>
        <authorList>
            <person name="Huang H."/>
            <person name="Mo K."/>
            <person name="Hu Y."/>
        </authorList>
    </citation>
    <scope>NUCLEOTIDE SEQUENCE [LARGE SCALE GENOMIC DNA]</scope>
    <source>
        <strain evidence="7 8">HB171799</strain>
    </source>
</reference>
<evidence type="ECO:0000256" key="6">
    <source>
        <dbReference type="SAM" id="Phobius"/>
    </source>
</evidence>
<feature type="transmembrane region" description="Helical" evidence="6">
    <location>
        <begin position="34"/>
        <end position="57"/>
    </location>
</feature>
<dbReference type="Proteomes" id="UP000315901">
    <property type="component" value="Unassembled WGS sequence"/>
</dbReference>
<evidence type="ECO:0000256" key="1">
    <source>
        <dbReference type="ARBA" id="ARBA00004651"/>
    </source>
</evidence>
<comment type="caution">
    <text evidence="7">The sequence shown here is derived from an EMBL/GenBank/DDBJ whole genome shotgun (WGS) entry which is preliminary data.</text>
</comment>
<dbReference type="RefSeq" id="WP_140588023.1">
    <property type="nucleotide sequence ID" value="NZ_VFRR01000010.1"/>
</dbReference>
<dbReference type="GO" id="GO:0005886">
    <property type="term" value="C:plasma membrane"/>
    <property type="evidence" value="ECO:0007669"/>
    <property type="project" value="UniProtKB-SubCell"/>
</dbReference>
<feature type="transmembrane region" description="Helical" evidence="6">
    <location>
        <begin position="6"/>
        <end position="27"/>
    </location>
</feature>
<protein>
    <submittedName>
        <fullName evidence="7">Lysine transporter LysE</fullName>
    </submittedName>
</protein>
<dbReference type="PANTHER" id="PTHR30086:SF20">
    <property type="entry name" value="ARGININE EXPORTER PROTEIN ARGO-RELATED"/>
    <property type="match status" value="1"/>
</dbReference>
<keyword evidence="2" id="KW-1003">Cell membrane</keyword>
<dbReference type="GO" id="GO:0033228">
    <property type="term" value="P:cysteine export across plasma membrane"/>
    <property type="evidence" value="ECO:0007669"/>
    <property type="project" value="TreeGrafter"/>
</dbReference>
<keyword evidence="8" id="KW-1185">Reference proteome</keyword>
<feature type="transmembrane region" description="Helical" evidence="6">
    <location>
        <begin position="141"/>
        <end position="162"/>
    </location>
</feature>
<evidence type="ECO:0000256" key="3">
    <source>
        <dbReference type="ARBA" id="ARBA00022692"/>
    </source>
</evidence>
<dbReference type="OrthoDB" id="6292618at2"/>
<keyword evidence="3 6" id="KW-0812">Transmembrane</keyword>
<dbReference type="InterPro" id="IPR001123">
    <property type="entry name" value="LeuE-type"/>
</dbReference>
<evidence type="ECO:0000313" key="7">
    <source>
        <dbReference type="EMBL" id="TPE53348.1"/>
    </source>
</evidence>
<organism evidence="7 8">
    <name type="scientific">Maribrevibacterium harenarium</name>
    <dbReference type="NCBI Taxonomy" id="2589817"/>
    <lineage>
        <taxon>Bacteria</taxon>
        <taxon>Pseudomonadati</taxon>
        <taxon>Pseudomonadota</taxon>
        <taxon>Gammaproteobacteria</taxon>
        <taxon>Oceanospirillales</taxon>
        <taxon>Oceanospirillaceae</taxon>
        <taxon>Maribrevibacterium</taxon>
    </lineage>
</organism>
<evidence type="ECO:0000256" key="5">
    <source>
        <dbReference type="ARBA" id="ARBA00023136"/>
    </source>
</evidence>
<sequence>MLDIFLFAFIMMYTPGPVTTLALLAGINNQGWRLIPFCLGVGVAMVIMFTGLGFLGATLLPPIAQIVIGLLGGGYIGYLGLKVLKASLNAKLKNTPPPPLSFRHGLLMQLSNPKAPVTILPIVSVQFPAVGVAGLDIAWMSLVLGALAAGSPASYLVLGSLLKQIALKPTVNMWLNWVMGSLLLYISGQYLWASMLQLTT</sequence>
<evidence type="ECO:0000256" key="2">
    <source>
        <dbReference type="ARBA" id="ARBA00022475"/>
    </source>
</evidence>
<name>A0A501WVB3_9GAMM</name>
<keyword evidence="4 6" id="KW-1133">Transmembrane helix</keyword>
<evidence type="ECO:0000256" key="4">
    <source>
        <dbReference type="ARBA" id="ARBA00022989"/>
    </source>
</evidence>
<proteinExistence type="predicted"/>